<name>A0A2P5BBP8_PARAD</name>
<dbReference type="AlphaFoldDB" id="A0A2P5BBP8"/>
<keyword evidence="1" id="KW-0808">Transferase</keyword>
<dbReference type="InterPro" id="IPR051504">
    <property type="entry name" value="Plant_metabolite_acyltrans"/>
</dbReference>
<reference evidence="4" key="1">
    <citation type="submission" date="2016-06" db="EMBL/GenBank/DDBJ databases">
        <title>Parallel loss of symbiosis genes in relatives of nitrogen-fixing non-legume Parasponia.</title>
        <authorList>
            <person name="Van Velzen R."/>
            <person name="Holmer R."/>
            <person name="Bu F."/>
            <person name="Rutten L."/>
            <person name="Van Zeijl A."/>
            <person name="Liu W."/>
            <person name="Santuari L."/>
            <person name="Cao Q."/>
            <person name="Sharma T."/>
            <person name="Shen D."/>
            <person name="Roswanjaya Y."/>
            <person name="Wardhani T."/>
            <person name="Kalhor M.S."/>
            <person name="Jansen J."/>
            <person name="Van den Hoogen J."/>
            <person name="Gungor B."/>
            <person name="Hartog M."/>
            <person name="Hontelez J."/>
            <person name="Verver J."/>
            <person name="Yang W.-C."/>
            <person name="Schijlen E."/>
            <person name="Repin R."/>
            <person name="Schilthuizen M."/>
            <person name="Schranz E."/>
            <person name="Heidstra R."/>
            <person name="Miyata K."/>
            <person name="Fedorova E."/>
            <person name="Kohlen W."/>
            <person name="Bisseling T."/>
            <person name="Smit S."/>
            <person name="Geurts R."/>
        </authorList>
    </citation>
    <scope>NUCLEOTIDE SEQUENCE [LARGE SCALE GENOMIC DNA]</scope>
    <source>
        <strain evidence="4">cv. WU1-14</strain>
    </source>
</reference>
<dbReference type="PANTHER" id="PTHR31625">
    <property type="match status" value="1"/>
</dbReference>
<evidence type="ECO:0000313" key="4">
    <source>
        <dbReference type="Proteomes" id="UP000237105"/>
    </source>
</evidence>
<evidence type="ECO:0000256" key="2">
    <source>
        <dbReference type="ARBA" id="ARBA00023315"/>
    </source>
</evidence>
<accession>A0A2P5BBP8</accession>
<evidence type="ECO:0000313" key="3">
    <source>
        <dbReference type="EMBL" id="PON46195.1"/>
    </source>
</evidence>
<dbReference type="OrthoDB" id="1862401at2759"/>
<dbReference type="EMBL" id="JXTB01000316">
    <property type="protein sequence ID" value="PON46195.1"/>
    <property type="molecule type" value="Genomic_DNA"/>
</dbReference>
<organism evidence="3 4">
    <name type="scientific">Parasponia andersonii</name>
    <name type="common">Sponia andersonii</name>
    <dbReference type="NCBI Taxonomy" id="3476"/>
    <lineage>
        <taxon>Eukaryota</taxon>
        <taxon>Viridiplantae</taxon>
        <taxon>Streptophyta</taxon>
        <taxon>Embryophyta</taxon>
        <taxon>Tracheophyta</taxon>
        <taxon>Spermatophyta</taxon>
        <taxon>Magnoliopsida</taxon>
        <taxon>eudicotyledons</taxon>
        <taxon>Gunneridae</taxon>
        <taxon>Pentapetalae</taxon>
        <taxon>rosids</taxon>
        <taxon>fabids</taxon>
        <taxon>Rosales</taxon>
        <taxon>Cannabaceae</taxon>
        <taxon>Parasponia</taxon>
    </lineage>
</organism>
<protein>
    <submittedName>
        <fullName evidence="3">Uncharacterized protein</fullName>
    </submittedName>
</protein>
<dbReference type="STRING" id="3476.A0A2P5BBP8"/>
<proteinExistence type="predicted"/>
<dbReference type="Proteomes" id="UP000237105">
    <property type="component" value="Unassembled WGS sequence"/>
</dbReference>
<dbReference type="GO" id="GO:0016747">
    <property type="term" value="F:acyltransferase activity, transferring groups other than amino-acyl groups"/>
    <property type="evidence" value="ECO:0007669"/>
    <property type="project" value="UniProtKB-ARBA"/>
</dbReference>
<keyword evidence="2" id="KW-0012">Acyltransferase</keyword>
<dbReference type="InterPro" id="IPR023213">
    <property type="entry name" value="CAT-like_dom_sf"/>
</dbReference>
<keyword evidence="4" id="KW-1185">Reference proteome</keyword>
<sequence length="136" mass="15577">MITYETLLPTRLEYWKSPRVALFTDSRDSEAEFTLPLAFFDNFWFKFPPVENKSLVLQLCSSKAQTLPLSLTLGYFLPLSENLTWPQHSLKPVILYAPGNAFSVTIAESDVDFDLLAGNHAFQEIQFYMEEASILM</sequence>
<comment type="caution">
    <text evidence="3">The sequence shown here is derived from an EMBL/GenBank/DDBJ whole genome shotgun (WGS) entry which is preliminary data.</text>
</comment>
<gene>
    <name evidence="3" type="ORF">PanWU01x14_253190</name>
</gene>
<dbReference type="Gene3D" id="3.30.559.10">
    <property type="entry name" value="Chloramphenicol acetyltransferase-like domain"/>
    <property type="match status" value="1"/>
</dbReference>
<evidence type="ECO:0000256" key="1">
    <source>
        <dbReference type="ARBA" id="ARBA00022679"/>
    </source>
</evidence>